<reference evidence="3" key="1">
    <citation type="submission" date="2023-10" db="EMBL/GenBank/DDBJ databases">
        <title>Genome assembly of Pristionchus species.</title>
        <authorList>
            <person name="Yoshida K."/>
            <person name="Sommer R.J."/>
        </authorList>
    </citation>
    <scope>NUCLEOTIDE SEQUENCE</scope>
    <source>
        <strain evidence="3">RS0144</strain>
    </source>
</reference>
<evidence type="ECO:0000256" key="1">
    <source>
        <dbReference type="SAM" id="MobiDB-lite"/>
    </source>
</evidence>
<comment type="caution">
    <text evidence="3">The sequence shown here is derived from an EMBL/GenBank/DDBJ whole genome shotgun (WGS) entry which is preliminary data.</text>
</comment>
<proteinExistence type="predicted"/>
<dbReference type="AlphaFoldDB" id="A0AAV5SFZ2"/>
<sequence length="185" mass="18672">SKKWRGPRSTFTTIASRGHTKGGRSLGAGHGGEGGASKGAGLLADGRVDDRAESVEVVQVVLGVLLVGGHHERASLHSLSIVGGEGGGLSEEGDGCVSLQSGAHVLRREGGLQLTRSSRLQLGSRGGDLVRAGGRGVHRTRLLTCIVVGSLLVVLGVVEVVGDADVGRLGLCSTTVSSLLLATVS</sequence>
<organism evidence="3 4">
    <name type="scientific">Pristionchus entomophagus</name>
    <dbReference type="NCBI Taxonomy" id="358040"/>
    <lineage>
        <taxon>Eukaryota</taxon>
        <taxon>Metazoa</taxon>
        <taxon>Ecdysozoa</taxon>
        <taxon>Nematoda</taxon>
        <taxon>Chromadorea</taxon>
        <taxon>Rhabditida</taxon>
        <taxon>Rhabditina</taxon>
        <taxon>Diplogasteromorpha</taxon>
        <taxon>Diplogasteroidea</taxon>
        <taxon>Neodiplogasteridae</taxon>
        <taxon>Pristionchus</taxon>
    </lineage>
</organism>
<protein>
    <recommendedName>
        <fullName evidence="5">Ribosomal protein</fullName>
    </recommendedName>
</protein>
<keyword evidence="4" id="KW-1185">Reference proteome</keyword>
<keyword evidence="2" id="KW-0472">Membrane</keyword>
<dbReference type="Proteomes" id="UP001432027">
    <property type="component" value="Unassembled WGS sequence"/>
</dbReference>
<name>A0AAV5SFZ2_9BILA</name>
<feature type="region of interest" description="Disordered" evidence="1">
    <location>
        <begin position="1"/>
        <end position="38"/>
    </location>
</feature>
<dbReference type="EMBL" id="BTSX01000002">
    <property type="protein sequence ID" value="GMS82231.1"/>
    <property type="molecule type" value="Genomic_DNA"/>
</dbReference>
<feature type="compositionally biased region" description="Gly residues" evidence="1">
    <location>
        <begin position="24"/>
        <end position="38"/>
    </location>
</feature>
<evidence type="ECO:0000313" key="4">
    <source>
        <dbReference type="Proteomes" id="UP001432027"/>
    </source>
</evidence>
<evidence type="ECO:0008006" key="5">
    <source>
        <dbReference type="Google" id="ProtNLM"/>
    </source>
</evidence>
<keyword evidence="2" id="KW-0812">Transmembrane</keyword>
<feature type="non-terminal residue" evidence="3">
    <location>
        <position position="185"/>
    </location>
</feature>
<accession>A0AAV5SFZ2</accession>
<evidence type="ECO:0000256" key="2">
    <source>
        <dbReference type="SAM" id="Phobius"/>
    </source>
</evidence>
<keyword evidence="2" id="KW-1133">Transmembrane helix</keyword>
<feature type="non-terminal residue" evidence="3">
    <location>
        <position position="1"/>
    </location>
</feature>
<feature type="transmembrane region" description="Helical" evidence="2">
    <location>
        <begin position="141"/>
        <end position="160"/>
    </location>
</feature>
<gene>
    <name evidence="3" type="ORF">PENTCL1PPCAC_4406</name>
</gene>
<evidence type="ECO:0000313" key="3">
    <source>
        <dbReference type="EMBL" id="GMS82231.1"/>
    </source>
</evidence>